<reference evidence="1 2" key="1">
    <citation type="submission" date="2017-10" db="EMBL/GenBank/DDBJ databases">
        <title>Massilia psychrophilum sp. nov., a novel purple-pigmented bacterium isolated from Tianshan glacier, Xinjiang Municipality, China.</title>
        <authorList>
            <person name="Wang H."/>
        </authorList>
    </citation>
    <scope>NUCLEOTIDE SEQUENCE [LARGE SCALE GENOMIC DNA]</scope>
    <source>
        <strain evidence="1 2">JCM 30074</strain>
    </source>
</reference>
<dbReference type="Proteomes" id="UP000230390">
    <property type="component" value="Unassembled WGS sequence"/>
</dbReference>
<comment type="caution">
    <text evidence="1">The sequence shown here is derived from an EMBL/GenBank/DDBJ whole genome shotgun (WGS) entry which is preliminary data.</text>
</comment>
<dbReference type="OrthoDB" id="9789899at2"/>
<dbReference type="EMBL" id="PDOC01000014">
    <property type="protein sequence ID" value="PIL43436.1"/>
    <property type="molecule type" value="Genomic_DNA"/>
</dbReference>
<name>A0A2G8TBK2_9BURK</name>
<accession>A0A2G8TBK2</accession>
<proteinExistence type="predicted"/>
<protein>
    <submittedName>
        <fullName evidence="1">Uncharacterized protein</fullName>
    </submittedName>
</protein>
<organism evidence="1 2">
    <name type="scientific">Massilia eurypsychrophila</name>
    <dbReference type="NCBI Taxonomy" id="1485217"/>
    <lineage>
        <taxon>Bacteria</taxon>
        <taxon>Pseudomonadati</taxon>
        <taxon>Pseudomonadota</taxon>
        <taxon>Betaproteobacteria</taxon>
        <taxon>Burkholderiales</taxon>
        <taxon>Oxalobacteraceae</taxon>
        <taxon>Telluria group</taxon>
        <taxon>Massilia</taxon>
    </lineage>
</organism>
<keyword evidence="2" id="KW-1185">Reference proteome</keyword>
<gene>
    <name evidence="1" type="ORF">CR105_19485</name>
</gene>
<sequence length="68" mass="7726">MASRRLTEGEVAMASALFGAAIDSARVRIFHAQYWFMHEMVKRDRLHTVASKFNYETALGHRKAVISS</sequence>
<evidence type="ECO:0000313" key="1">
    <source>
        <dbReference type="EMBL" id="PIL43436.1"/>
    </source>
</evidence>
<evidence type="ECO:0000313" key="2">
    <source>
        <dbReference type="Proteomes" id="UP000230390"/>
    </source>
</evidence>
<dbReference type="RefSeq" id="WP_099791251.1">
    <property type="nucleotide sequence ID" value="NZ_JBHLYV010000099.1"/>
</dbReference>
<dbReference type="AlphaFoldDB" id="A0A2G8TBK2"/>